<dbReference type="Pfam" id="PF01614">
    <property type="entry name" value="IclR_C"/>
    <property type="match status" value="1"/>
</dbReference>
<name>A0A2U8FSA7_9BURK</name>
<dbReference type="InterPro" id="IPR036390">
    <property type="entry name" value="WH_DNA-bd_sf"/>
</dbReference>
<dbReference type="InterPro" id="IPR050707">
    <property type="entry name" value="HTH_MetabolicPath_Reg"/>
</dbReference>
<organism evidence="6 7">
    <name type="scientific">Aquabacterium olei</name>
    <dbReference type="NCBI Taxonomy" id="1296669"/>
    <lineage>
        <taxon>Bacteria</taxon>
        <taxon>Pseudomonadati</taxon>
        <taxon>Pseudomonadota</taxon>
        <taxon>Betaproteobacteria</taxon>
        <taxon>Burkholderiales</taxon>
        <taxon>Aquabacterium</taxon>
    </lineage>
</organism>
<dbReference type="PANTHER" id="PTHR30136:SF24">
    <property type="entry name" value="HTH-TYPE TRANSCRIPTIONAL REPRESSOR ALLR"/>
    <property type="match status" value="1"/>
</dbReference>
<dbReference type="SUPFAM" id="SSF46785">
    <property type="entry name" value="Winged helix' DNA-binding domain"/>
    <property type="match status" value="1"/>
</dbReference>
<dbReference type="InterPro" id="IPR036388">
    <property type="entry name" value="WH-like_DNA-bd_sf"/>
</dbReference>
<dbReference type="SUPFAM" id="SSF55781">
    <property type="entry name" value="GAF domain-like"/>
    <property type="match status" value="1"/>
</dbReference>
<gene>
    <name evidence="6" type="ORF">DEH84_10225</name>
</gene>
<dbReference type="InterPro" id="IPR014757">
    <property type="entry name" value="Tscrpt_reg_IclR_C"/>
</dbReference>
<dbReference type="Gene3D" id="1.10.10.10">
    <property type="entry name" value="Winged helix-like DNA-binding domain superfamily/Winged helix DNA-binding domain"/>
    <property type="match status" value="1"/>
</dbReference>
<evidence type="ECO:0000259" key="4">
    <source>
        <dbReference type="PROSITE" id="PS51077"/>
    </source>
</evidence>
<dbReference type="Gene3D" id="3.30.450.40">
    <property type="match status" value="1"/>
</dbReference>
<evidence type="ECO:0000256" key="2">
    <source>
        <dbReference type="ARBA" id="ARBA00023125"/>
    </source>
</evidence>
<dbReference type="PROSITE" id="PS51078">
    <property type="entry name" value="ICLR_ED"/>
    <property type="match status" value="1"/>
</dbReference>
<dbReference type="InterPro" id="IPR005471">
    <property type="entry name" value="Tscrpt_reg_IclR_N"/>
</dbReference>
<protein>
    <submittedName>
        <fullName evidence="6">IclR family transcriptional regulator</fullName>
    </submittedName>
</protein>
<keyword evidence="3" id="KW-0804">Transcription</keyword>
<dbReference type="Pfam" id="PF09339">
    <property type="entry name" value="HTH_IclR"/>
    <property type="match status" value="1"/>
</dbReference>
<dbReference type="AlphaFoldDB" id="A0A2U8FSA7"/>
<dbReference type="InterPro" id="IPR029016">
    <property type="entry name" value="GAF-like_dom_sf"/>
</dbReference>
<dbReference type="PANTHER" id="PTHR30136">
    <property type="entry name" value="HELIX-TURN-HELIX TRANSCRIPTIONAL REGULATOR, ICLR FAMILY"/>
    <property type="match status" value="1"/>
</dbReference>
<keyword evidence="1" id="KW-0805">Transcription regulation</keyword>
<evidence type="ECO:0000256" key="1">
    <source>
        <dbReference type="ARBA" id="ARBA00023015"/>
    </source>
</evidence>
<sequence length="247" mass="26565">MSESSAASTSIQVLSRMFSLLDTLAHEGDSVSLKSISEQTGLHPSTAHRILNDLAVGGMVERSGPGAYRLGLRLLALGNQVRARLDVRELAVRPMQELHRQTGHTVSLFVRQDDDALCVERTVSERSGVQVTRVMGLRVPLASHAAGKLLMLQDSTTVLQVLAAAQGLRLESLQAELAAIRQQGLALDSDSPDPLLQLAAAPVYDDQGRVCAALVLNAPVARFGQDWQDALKHTAARISASLGWTHR</sequence>
<proteinExistence type="predicted"/>
<dbReference type="RefSeq" id="WP_109036766.1">
    <property type="nucleotide sequence ID" value="NZ_CP029210.1"/>
</dbReference>
<accession>A0A2U8FSA7</accession>
<dbReference type="SMART" id="SM00346">
    <property type="entry name" value="HTH_ICLR"/>
    <property type="match status" value="1"/>
</dbReference>
<dbReference type="EMBL" id="CP029210">
    <property type="protein sequence ID" value="AWI53767.1"/>
    <property type="molecule type" value="Genomic_DNA"/>
</dbReference>
<reference evidence="6 7" key="1">
    <citation type="submission" date="2018-05" db="EMBL/GenBank/DDBJ databases">
        <title>complete genome sequence of Aquabacterium olei NBRC 110486.</title>
        <authorList>
            <person name="Tang B."/>
            <person name="Chang J."/>
            <person name="Zhang L."/>
            <person name="Yang H."/>
        </authorList>
    </citation>
    <scope>NUCLEOTIDE SEQUENCE [LARGE SCALE GENOMIC DNA]</scope>
    <source>
        <strain evidence="6 7">NBRC 110486</strain>
    </source>
</reference>
<evidence type="ECO:0000313" key="7">
    <source>
        <dbReference type="Proteomes" id="UP000244892"/>
    </source>
</evidence>
<dbReference type="PROSITE" id="PS51077">
    <property type="entry name" value="HTH_ICLR"/>
    <property type="match status" value="1"/>
</dbReference>
<feature type="domain" description="IclR-ED" evidence="5">
    <location>
        <begin position="73"/>
        <end position="244"/>
    </location>
</feature>
<dbReference type="KEGG" id="aon:DEH84_10225"/>
<keyword evidence="2" id="KW-0238">DNA-binding</keyword>
<dbReference type="OrthoDB" id="9807558at2"/>
<evidence type="ECO:0000313" key="6">
    <source>
        <dbReference type="EMBL" id="AWI53767.1"/>
    </source>
</evidence>
<keyword evidence="7" id="KW-1185">Reference proteome</keyword>
<dbReference type="FunFam" id="1.10.10.10:FF:000056">
    <property type="entry name" value="IclR family transcriptional regulator"/>
    <property type="match status" value="1"/>
</dbReference>
<evidence type="ECO:0000259" key="5">
    <source>
        <dbReference type="PROSITE" id="PS51078"/>
    </source>
</evidence>
<feature type="domain" description="HTH iclR-type" evidence="4">
    <location>
        <begin position="11"/>
        <end position="72"/>
    </location>
</feature>
<dbReference type="GO" id="GO:0003677">
    <property type="term" value="F:DNA binding"/>
    <property type="evidence" value="ECO:0007669"/>
    <property type="project" value="UniProtKB-KW"/>
</dbReference>
<dbReference type="GO" id="GO:0003700">
    <property type="term" value="F:DNA-binding transcription factor activity"/>
    <property type="evidence" value="ECO:0007669"/>
    <property type="project" value="TreeGrafter"/>
</dbReference>
<dbReference type="GO" id="GO:0045892">
    <property type="term" value="P:negative regulation of DNA-templated transcription"/>
    <property type="evidence" value="ECO:0007669"/>
    <property type="project" value="TreeGrafter"/>
</dbReference>
<dbReference type="Proteomes" id="UP000244892">
    <property type="component" value="Chromosome"/>
</dbReference>
<evidence type="ECO:0000256" key="3">
    <source>
        <dbReference type="ARBA" id="ARBA00023163"/>
    </source>
</evidence>